<dbReference type="InterPro" id="IPR013022">
    <property type="entry name" value="Xyl_isomerase-like_TIM-brl"/>
</dbReference>
<dbReference type="InterPro" id="IPR050312">
    <property type="entry name" value="IolE/XylAMocC-like"/>
</dbReference>
<feature type="domain" description="Xylose isomerase-like TIM barrel" evidence="1">
    <location>
        <begin position="79"/>
        <end position="297"/>
    </location>
</feature>
<keyword evidence="2" id="KW-0413">Isomerase</keyword>
<dbReference type="EMBL" id="AOIA01000091">
    <property type="protein sequence ID" value="ELY61000.1"/>
    <property type="molecule type" value="Genomic_DNA"/>
</dbReference>
<dbReference type="PANTHER" id="PTHR12110">
    <property type="entry name" value="HYDROXYPYRUVATE ISOMERASE"/>
    <property type="match status" value="1"/>
</dbReference>
<keyword evidence="3" id="KW-1185">Reference proteome</keyword>
<evidence type="ECO:0000313" key="3">
    <source>
        <dbReference type="Proteomes" id="UP000011531"/>
    </source>
</evidence>
<dbReference type="InterPro" id="IPR036237">
    <property type="entry name" value="Xyl_isomerase-like_sf"/>
</dbReference>
<dbReference type="GO" id="GO:0016853">
    <property type="term" value="F:isomerase activity"/>
    <property type="evidence" value="ECO:0007669"/>
    <property type="project" value="UniProtKB-KW"/>
</dbReference>
<dbReference type="Gene3D" id="3.20.20.150">
    <property type="entry name" value="Divalent-metal-dependent TIM barrel enzymes"/>
    <property type="match status" value="1"/>
</dbReference>
<protein>
    <submittedName>
        <fullName evidence="2">Xylose isomerase domain-containing protein TIM barrel</fullName>
    </submittedName>
</protein>
<dbReference type="PATRIC" id="fig|1227498.3.peg.1868"/>
<dbReference type="Pfam" id="PF01261">
    <property type="entry name" value="AP_endonuc_2"/>
    <property type="match status" value="1"/>
</dbReference>
<comment type="caution">
    <text evidence="2">The sequence shown here is derived from an EMBL/GenBank/DDBJ whole genome shotgun (WGS) entry which is preliminary data.</text>
</comment>
<sequence length="310" mass="33123">MGFSDDAIDAALREVVLGSVESVGQVRRGPDGIVARGATGATGRNDRYPSIYVGLDARIRMQIGLTVGDSLERTERTTAGFDLAELSIGEGRDPDAIDTARLEAILADANVDLCVHLPFEQVVVTPVPEINNAIVDYLSRLLEWAGGVGAEKAVLHGTARNPHDTDLRPRFADQLTSIASAGDDADVELVVENVGHQKRGYPLSVLGDLARETGTPVCFDVGHAYMEDGTDGIDRFLSSYGDLVSHLHVHDARSRGDTHLPIGAGEIDYGLVAEHLAGFDGTVAIEVFTDDVALLRDTARRVETALEADE</sequence>
<evidence type="ECO:0000259" key="1">
    <source>
        <dbReference type="Pfam" id="PF01261"/>
    </source>
</evidence>
<reference evidence="2 3" key="1">
    <citation type="journal article" date="2014" name="PLoS Genet.">
        <title>Phylogenetically driven sequencing of extremely halophilic archaea reveals strategies for static and dynamic osmo-response.</title>
        <authorList>
            <person name="Becker E.A."/>
            <person name="Seitzer P.M."/>
            <person name="Tritt A."/>
            <person name="Larsen D."/>
            <person name="Krusor M."/>
            <person name="Yao A.I."/>
            <person name="Wu D."/>
            <person name="Madern D."/>
            <person name="Eisen J.A."/>
            <person name="Darling A.E."/>
            <person name="Facciotti M.T."/>
        </authorList>
    </citation>
    <scope>NUCLEOTIDE SEQUENCE [LARGE SCALE GENOMIC DNA]</scope>
    <source>
        <strain evidence="2 3">DSM 18795</strain>
    </source>
</reference>
<evidence type="ECO:0000313" key="2">
    <source>
        <dbReference type="EMBL" id="ELY61000.1"/>
    </source>
</evidence>
<organism evidence="2 3">
    <name type="scientific">Natronococcus jeotgali DSM 18795</name>
    <dbReference type="NCBI Taxonomy" id="1227498"/>
    <lineage>
        <taxon>Archaea</taxon>
        <taxon>Methanobacteriati</taxon>
        <taxon>Methanobacteriota</taxon>
        <taxon>Stenosarchaea group</taxon>
        <taxon>Halobacteria</taxon>
        <taxon>Halobacteriales</taxon>
        <taxon>Natrialbaceae</taxon>
        <taxon>Natronococcus</taxon>
    </lineage>
</organism>
<dbReference type="AlphaFoldDB" id="L9XH26"/>
<dbReference type="SUPFAM" id="SSF51658">
    <property type="entry name" value="Xylose isomerase-like"/>
    <property type="match status" value="1"/>
</dbReference>
<dbReference type="STRING" id="1227498.C492_09670"/>
<dbReference type="Proteomes" id="UP000011531">
    <property type="component" value="Unassembled WGS sequence"/>
</dbReference>
<gene>
    <name evidence="2" type="ORF">C492_09670</name>
</gene>
<accession>L9XH26</accession>
<proteinExistence type="predicted"/>
<name>L9XH26_9EURY</name>